<gene>
    <name evidence="1" type="primary">33</name>
    <name evidence="1" type="ORF">HGTV1_33</name>
</gene>
<dbReference type="EMBL" id="KC292026">
    <property type="protein sequence ID" value="AGM11363.1"/>
    <property type="molecule type" value="Genomic_DNA"/>
</dbReference>
<sequence>MAQIATIRLQTQNSGIVDVPVFELSDVNYPVVRVQTASGVGALNLVDPVDAELDYLRVQTASGVKAVSNSIIQMLDSFEDGDISEYGGQTGSFTVTTGANGVSPPVGNYMLYSPETAPRTSIISRTDIGPSRGDHFGCYAYWQGDNNNDFWGGIAFANGSVGDNSNFSGNTIRHAGNTGSNRNELQIKEWDNGSETEIAVTSIDWGTWNNQWLFLDVTWANDDTITCDLRDGGPDGSIIVTVQGVINPDDPNGGMGFRQDHENNPYNTYFDGYQIFPQ</sequence>
<keyword evidence="2" id="KW-1185">Reference proteome</keyword>
<name>R4TMF9_9CAUD</name>
<evidence type="ECO:0000313" key="2">
    <source>
        <dbReference type="Proteomes" id="UP000202786"/>
    </source>
</evidence>
<dbReference type="KEGG" id="vg:16194108"/>
<accession>R4TMF9</accession>
<protein>
    <submittedName>
        <fullName evidence="1">Uncharacterized protein</fullName>
    </submittedName>
</protein>
<dbReference type="Proteomes" id="UP000202786">
    <property type="component" value="Segment"/>
</dbReference>
<evidence type="ECO:0000313" key="1">
    <source>
        <dbReference type="EMBL" id="AGM11363.1"/>
    </source>
</evidence>
<dbReference type="GeneID" id="16194108"/>
<reference evidence="1 2" key="1">
    <citation type="submission" date="2012-12" db="EMBL/GenBank/DDBJ databases">
        <authorList>
            <person name="Sencilo A."/>
            <person name="Jacobs-Sera D."/>
            <person name="Russell D.A."/>
            <person name="Ko C."/>
            <person name="Atanasova N."/>
            <person name="Osterlund E."/>
            <person name="Oksanen H.M."/>
            <person name="Bamford D.H."/>
            <person name="Hatfull G.F."/>
            <person name="Roine E."/>
            <person name="Hendrix R.W."/>
        </authorList>
    </citation>
    <scope>NUCLEOTIDE SEQUENCE [LARGE SCALE GENOMIC DNA]</scope>
</reference>
<organism evidence="1 2">
    <name type="scientific">Halogranum tailed virus 1</name>
    <dbReference type="NCBI Taxonomy" id="1273749"/>
    <lineage>
        <taxon>Viruses</taxon>
        <taxon>Duplodnaviria</taxon>
        <taxon>Heunggongvirae</taxon>
        <taxon>Uroviricota</taxon>
        <taxon>Caudoviricetes</taxon>
        <taxon>Thumleimavirales</taxon>
        <taxon>Halomagnusviridae</taxon>
        <taxon>Hagravirus</taxon>
        <taxon>Hagravirus capitaneum</taxon>
        <taxon>Hagravirus HGTV1</taxon>
    </lineage>
</organism>
<proteinExistence type="predicted"/>
<dbReference type="RefSeq" id="YP_008059241.1">
    <property type="nucleotide sequence ID" value="NC_021328.1"/>
</dbReference>